<dbReference type="FunFam" id="3.30.470.20:FF:000008">
    <property type="entry name" value="D-alanine--D-alanine ligase"/>
    <property type="match status" value="1"/>
</dbReference>
<dbReference type="HAMAP" id="MF_00047">
    <property type="entry name" value="Dala_Dala_lig"/>
    <property type="match status" value="1"/>
</dbReference>
<comment type="function">
    <text evidence="2 22">Cell wall formation.</text>
</comment>
<feature type="binding site" evidence="24">
    <location>
        <begin position="231"/>
        <end position="238"/>
    </location>
    <ligand>
        <name>ATP</name>
        <dbReference type="ChEBI" id="CHEBI:30616"/>
    </ligand>
</feature>
<dbReference type="GO" id="GO:0005829">
    <property type="term" value="C:cytosol"/>
    <property type="evidence" value="ECO:0007669"/>
    <property type="project" value="TreeGrafter"/>
</dbReference>
<evidence type="ECO:0000256" key="14">
    <source>
        <dbReference type="ARBA" id="ARBA00022984"/>
    </source>
</evidence>
<evidence type="ECO:0000256" key="26">
    <source>
        <dbReference type="PROSITE-ProRule" id="PRU00409"/>
    </source>
</evidence>
<dbReference type="KEGG" id="kbs:EPA93_12145"/>
<dbReference type="GO" id="GO:0071555">
    <property type="term" value="P:cell wall organization"/>
    <property type="evidence" value="ECO:0007669"/>
    <property type="project" value="UniProtKB-KW"/>
</dbReference>
<keyword evidence="9 25" id="KW-0479">Metal-binding</keyword>
<accession>A0A4P6JN74</accession>
<dbReference type="SUPFAM" id="SSF52440">
    <property type="entry name" value="PreATP-grasp domain"/>
    <property type="match status" value="1"/>
</dbReference>
<feature type="binding site" evidence="24">
    <location>
        <begin position="193"/>
        <end position="195"/>
    </location>
    <ligand>
        <name>ATP</name>
        <dbReference type="ChEBI" id="CHEBI:30616"/>
    </ligand>
</feature>
<dbReference type="OrthoDB" id="9813261at2"/>
<dbReference type="InterPro" id="IPR000291">
    <property type="entry name" value="D-Ala_lig_Van_CS"/>
</dbReference>
<evidence type="ECO:0000256" key="10">
    <source>
        <dbReference type="ARBA" id="ARBA00022741"/>
    </source>
</evidence>
<evidence type="ECO:0000256" key="11">
    <source>
        <dbReference type="ARBA" id="ARBA00022840"/>
    </source>
</evidence>
<feature type="active site" evidence="23">
    <location>
        <position position="18"/>
    </location>
</feature>
<evidence type="ECO:0000256" key="18">
    <source>
        <dbReference type="ARBA" id="ARBA00060592"/>
    </source>
</evidence>
<comment type="pathway">
    <text evidence="4 22">Cell wall biogenesis; peptidoglycan biosynthesis.</text>
</comment>
<evidence type="ECO:0000256" key="13">
    <source>
        <dbReference type="ARBA" id="ARBA00022960"/>
    </source>
</evidence>
<dbReference type="RefSeq" id="WP_129887759.1">
    <property type="nucleotide sequence ID" value="NZ_CP035758.1"/>
</dbReference>
<evidence type="ECO:0000256" key="8">
    <source>
        <dbReference type="ARBA" id="ARBA00022598"/>
    </source>
</evidence>
<dbReference type="GO" id="GO:0009252">
    <property type="term" value="P:peptidoglycan biosynthetic process"/>
    <property type="evidence" value="ECO:0007669"/>
    <property type="project" value="UniProtKB-UniRule"/>
</dbReference>
<feature type="binding site" evidence="24">
    <location>
        <begin position="325"/>
        <end position="326"/>
    </location>
    <ligand>
        <name>ATP</name>
        <dbReference type="ChEBI" id="CHEBI:30616"/>
    </ligand>
</feature>
<reference evidence="28 29" key="1">
    <citation type="submission" date="2019-01" db="EMBL/GenBank/DDBJ databases">
        <title>Ktedonosporobacter rubrisoli SCAWS-G2.</title>
        <authorList>
            <person name="Huang Y."/>
            <person name="Yan B."/>
        </authorList>
    </citation>
    <scope>NUCLEOTIDE SEQUENCE [LARGE SCALE GENOMIC DNA]</scope>
    <source>
        <strain evidence="28 29">SCAWS-G2</strain>
    </source>
</reference>
<dbReference type="GO" id="GO:0005524">
    <property type="term" value="F:ATP binding"/>
    <property type="evidence" value="ECO:0007669"/>
    <property type="project" value="UniProtKB-UniRule"/>
</dbReference>
<keyword evidence="12 25" id="KW-0460">Magnesium</keyword>
<evidence type="ECO:0000256" key="7">
    <source>
        <dbReference type="ARBA" id="ARBA00022490"/>
    </source>
</evidence>
<evidence type="ECO:0000256" key="3">
    <source>
        <dbReference type="ARBA" id="ARBA00004496"/>
    </source>
</evidence>
<evidence type="ECO:0000256" key="12">
    <source>
        <dbReference type="ARBA" id="ARBA00022842"/>
    </source>
</evidence>
<dbReference type="InterPro" id="IPR016185">
    <property type="entry name" value="PreATP-grasp_dom_sf"/>
</dbReference>
<evidence type="ECO:0000256" key="16">
    <source>
        <dbReference type="ARBA" id="ARBA00023316"/>
    </source>
</evidence>
<feature type="binding site" evidence="25">
    <location>
        <position position="312"/>
    </location>
    <ligand>
        <name>Mg(2+)</name>
        <dbReference type="ChEBI" id="CHEBI:18420"/>
        <label>1</label>
    </ligand>
</feature>
<keyword evidence="11 26" id="KW-0067">ATP-binding</keyword>
<protein>
    <recommendedName>
        <fullName evidence="19 22">D-alanine--D-alanine ligase</fullName>
        <ecNumber evidence="6 22">6.3.2.4</ecNumber>
    </recommendedName>
    <alternativeName>
        <fullName evidence="21 22">D-Ala-D-Ala ligase</fullName>
    </alternativeName>
    <alternativeName>
        <fullName evidence="20 22">D-alanylalanine synthetase</fullName>
    </alternativeName>
</protein>
<evidence type="ECO:0000259" key="27">
    <source>
        <dbReference type="PROSITE" id="PS50975"/>
    </source>
</evidence>
<keyword evidence="16 22" id="KW-0961">Cell wall biogenesis/degradation</keyword>
<comment type="cofactor">
    <cofactor evidence="25">
        <name>Mg(2+)</name>
        <dbReference type="ChEBI" id="CHEBI:18420"/>
    </cofactor>
    <cofactor evidence="25">
        <name>Mn(2+)</name>
        <dbReference type="ChEBI" id="CHEBI:29035"/>
    </cofactor>
    <text evidence="25">Binds 2 magnesium or manganese ions per subunit.</text>
</comment>
<evidence type="ECO:0000256" key="17">
    <source>
        <dbReference type="ARBA" id="ARBA00047614"/>
    </source>
</evidence>
<feature type="binding site" evidence="24">
    <location>
        <begin position="201"/>
        <end position="202"/>
    </location>
    <ligand>
        <name>ATP</name>
        <dbReference type="ChEBI" id="CHEBI:30616"/>
    </ligand>
</feature>
<keyword evidence="8 22" id="KW-0436">Ligase</keyword>
<evidence type="ECO:0000256" key="4">
    <source>
        <dbReference type="ARBA" id="ARBA00004752"/>
    </source>
</evidence>
<evidence type="ECO:0000256" key="15">
    <source>
        <dbReference type="ARBA" id="ARBA00023211"/>
    </source>
</evidence>
<evidence type="ECO:0000256" key="24">
    <source>
        <dbReference type="PIRSR" id="PIRSR039102-2"/>
    </source>
</evidence>
<dbReference type="GO" id="GO:0008716">
    <property type="term" value="F:D-alanine-D-alanine ligase activity"/>
    <property type="evidence" value="ECO:0007669"/>
    <property type="project" value="UniProtKB-UniRule"/>
</dbReference>
<keyword evidence="7 22" id="KW-0963">Cytoplasm</keyword>
<feature type="active site" evidence="23">
    <location>
        <position position="201"/>
    </location>
</feature>
<dbReference type="NCBIfam" id="NF002528">
    <property type="entry name" value="PRK01966.1-4"/>
    <property type="match status" value="1"/>
</dbReference>
<evidence type="ECO:0000256" key="20">
    <source>
        <dbReference type="ARBA" id="ARBA00076288"/>
    </source>
</evidence>
<evidence type="ECO:0000256" key="23">
    <source>
        <dbReference type="PIRSR" id="PIRSR039102-1"/>
    </source>
</evidence>
<keyword evidence="10 24" id="KW-0547">Nucleotide-binding</keyword>
<name>A0A4P6JN74_KTERU</name>
<evidence type="ECO:0000256" key="6">
    <source>
        <dbReference type="ARBA" id="ARBA00012216"/>
    </source>
</evidence>
<feature type="active site" evidence="23">
    <location>
        <position position="337"/>
    </location>
</feature>
<organism evidence="28 29">
    <name type="scientific">Ktedonosporobacter rubrisoli</name>
    <dbReference type="NCBI Taxonomy" id="2509675"/>
    <lineage>
        <taxon>Bacteria</taxon>
        <taxon>Bacillati</taxon>
        <taxon>Chloroflexota</taxon>
        <taxon>Ktedonobacteria</taxon>
        <taxon>Ktedonobacterales</taxon>
        <taxon>Ktedonosporobacteraceae</taxon>
        <taxon>Ktedonosporobacter</taxon>
    </lineage>
</organism>
<dbReference type="SUPFAM" id="SSF56059">
    <property type="entry name" value="Glutathione synthetase ATP-binding domain-like"/>
    <property type="match status" value="1"/>
</dbReference>
<dbReference type="InterPro" id="IPR005905">
    <property type="entry name" value="D_ala_D_ala"/>
</dbReference>
<evidence type="ECO:0000256" key="22">
    <source>
        <dbReference type="HAMAP-Rule" id="MF_00047"/>
    </source>
</evidence>
<gene>
    <name evidence="22" type="primary">ddl</name>
    <name evidence="28" type="ORF">EPA93_12145</name>
</gene>
<evidence type="ECO:0000256" key="9">
    <source>
        <dbReference type="ARBA" id="ARBA00022723"/>
    </source>
</evidence>
<dbReference type="PANTHER" id="PTHR23132">
    <property type="entry name" value="D-ALANINE--D-ALANINE LIGASE"/>
    <property type="match status" value="1"/>
</dbReference>
<keyword evidence="15 25" id="KW-0464">Manganese</keyword>
<comment type="catalytic activity">
    <reaction evidence="17 22">
        <text>2 D-alanine + ATP = D-alanyl-D-alanine + ADP + phosphate + H(+)</text>
        <dbReference type="Rhea" id="RHEA:11224"/>
        <dbReference type="ChEBI" id="CHEBI:15378"/>
        <dbReference type="ChEBI" id="CHEBI:30616"/>
        <dbReference type="ChEBI" id="CHEBI:43474"/>
        <dbReference type="ChEBI" id="CHEBI:57416"/>
        <dbReference type="ChEBI" id="CHEBI:57822"/>
        <dbReference type="ChEBI" id="CHEBI:456216"/>
        <dbReference type="EC" id="6.3.2.4"/>
    </reaction>
</comment>
<dbReference type="FunFam" id="3.30.1490.20:FF:000007">
    <property type="entry name" value="D-alanine--D-alanine ligase"/>
    <property type="match status" value="1"/>
</dbReference>
<dbReference type="InterPro" id="IPR011127">
    <property type="entry name" value="Dala_Dala_lig_N"/>
</dbReference>
<feature type="binding site" evidence="25">
    <location>
        <position position="328"/>
    </location>
    <ligand>
        <name>Mg(2+)</name>
        <dbReference type="ChEBI" id="CHEBI:18420"/>
        <label>2</label>
    </ligand>
</feature>
<dbReference type="GO" id="GO:0008360">
    <property type="term" value="P:regulation of cell shape"/>
    <property type="evidence" value="ECO:0007669"/>
    <property type="project" value="UniProtKB-KW"/>
</dbReference>
<dbReference type="EC" id="6.3.2.4" evidence="6 22"/>
<evidence type="ECO:0000313" key="29">
    <source>
        <dbReference type="Proteomes" id="UP000290365"/>
    </source>
</evidence>
<dbReference type="PIRSF" id="PIRSF039102">
    <property type="entry name" value="Ddl/VanB"/>
    <property type="match status" value="1"/>
</dbReference>
<evidence type="ECO:0000256" key="21">
    <source>
        <dbReference type="ARBA" id="ARBA00077154"/>
    </source>
</evidence>
<evidence type="ECO:0000256" key="5">
    <source>
        <dbReference type="ARBA" id="ARBA00010871"/>
    </source>
</evidence>
<dbReference type="Pfam" id="PF01820">
    <property type="entry name" value="Dala_Dala_lig_N"/>
    <property type="match status" value="1"/>
</dbReference>
<dbReference type="EMBL" id="CP035758">
    <property type="protein sequence ID" value="QBD76714.1"/>
    <property type="molecule type" value="Genomic_DNA"/>
</dbReference>
<comment type="pathway">
    <text evidence="18">Glycan biosynthesis.</text>
</comment>
<dbReference type="InterPro" id="IPR011761">
    <property type="entry name" value="ATP-grasp"/>
</dbReference>
<dbReference type="AlphaFoldDB" id="A0A4P6JN74"/>
<evidence type="ECO:0000313" key="28">
    <source>
        <dbReference type="EMBL" id="QBD76714.1"/>
    </source>
</evidence>
<dbReference type="Gene3D" id="3.30.470.20">
    <property type="entry name" value="ATP-grasp fold, B domain"/>
    <property type="match status" value="1"/>
</dbReference>
<dbReference type="PROSITE" id="PS00843">
    <property type="entry name" value="DALA_DALA_LIGASE_1"/>
    <property type="match status" value="1"/>
</dbReference>
<dbReference type="Proteomes" id="UP000290365">
    <property type="component" value="Chromosome"/>
</dbReference>
<dbReference type="PROSITE" id="PS50975">
    <property type="entry name" value="ATP_GRASP"/>
    <property type="match status" value="1"/>
</dbReference>
<evidence type="ECO:0000256" key="19">
    <source>
        <dbReference type="ARBA" id="ARBA00068427"/>
    </source>
</evidence>
<dbReference type="Gene3D" id="3.30.1490.20">
    <property type="entry name" value="ATP-grasp fold, A domain"/>
    <property type="match status" value="1"/>
</dbReference>
<evidence type="ECO:0000256" key="1">
    <source>
        <dbReference type="ARBA" id="ARBA00001936"/>
    </source>
</evidence>
<comment type="similarity">
    <text evidence="5 22">Belongs to the D-alanine--D-alanine ligase family.</text>
</comment>
<dbReference type="UniPathway" id="UPA00219"/>
<feature type="binding site" evidence="25">
    <location>
        <position position="326"/>
    </location>
    <ligand>
        <name>Mg(2+)</name>
        <dbReference type="ChEBI" id="CHEBI:18420"/>
        <label>1</label>
    </ligand>
</feature>
<keyword evidence="14 22" id="KW-0573">Peptidoglycan synthesis</keyword>
<feature type="domain" description="ATP-grasp" evidence="27">
    <location>
        <begin position="152"/>
        <end position="359"/>
    </location>
</feature>
<sequence length="375" mass="41641">MTIKKKRIGVVFGGRSGEHEVSLNSAASALQYLDREKYEVIPIAITEQGNWLWGVEPEKLLQARKDPALGESQADTSAVAVKAGSDAPQSLIDLQSGNPLSSVEALDVFFPILHGPHGEDGTIQGLFEMANVPYVGCGVLGSAIGMDKEIMKKIFHMAGLPLVASLTFKHHSWERNPEDVLDTIEQRLPYPCFVKPANLGSSVGVNKARDRAELERAVKLAFSYDRKIVVEQGHAVREFSCAVLGNDEPQVSVVGEVLHGSDFNSYEAKYVNHTAQFDIPATHIPDEQAQELRAMALRAYKALDLNGMARVDFFLDTDTNTYYINEVNTMPGFEKTSLYPQLWAVSGLSYPQLLDRLIQLAQERYAEKQQRRYSR</sequence>
<dbReference type="Pfam" id="PF07478">
    <property type="entry name" value="Dala_Dala_lig_C"/>
    <property type="match status" value="1"/>
</dbReference>
<feature type="binding site" evidence="25">
    <location>
        <position position="326"/>
    </location>
    <ligand>
        <name>Mg(2+)</name>
        <dbReference type="ChEBI" id="CHEBI:18420"/>
        <label>2</label>
    </ligand>
</feature>
<dbReference type="NCBIfam" id="TIGR01205">
    <property type="entry name" value="D_ala_D_alaTIGR"/>
    <property type="match status" value="1"/>
</dbReference>
<dbReference type="InterPro" id="IPR011095">
    <property type="entry name" value="Dala_Dala_lig_C"/>
</dbReference>
<comment type="subcellular location">
    <subcellularLocation>
        <location evidence="3 22">Cytoplasm</location>
    </subcellularLocation>
</comment>
<dbReference type="PROSITE" id="PS00844">
    <property type="entry name" value="DALA_DALA_LIGASE_2"/>
    <property type="match status" value="1"/>
</dbReference>
<dbReference type="PANTHER" id="PTHR23132:SF25">
    <property type="entry name" value="D-ALANINE--D-ALANINE LIGASE A"/>
    <property type="match status" value="1"/>
</dbReference>
<keyword evidence="29" id="KW-1185">Reference proteome</keyword>
<proteinExistence type="inferred from homology"/>
<feature type="binding site" evidence="24">
    <location>
        <position position="148"/>
    </location>
    <ligand>
        <name>ATP</name>
        <dbReference type="ChEBI" id="CHEBI:30616"/>
    </ligand>
</feature>
<dbReference type="GO" id="GO:0046872">
    <property type="term" value="F:metal ion binding"/>
    <property type="evidence" value="ECO:0007669"/>
    <property type="project" value="UniProtKB-KW"/>
</dbReference>
<evidence type="ECO:0000256" key="25">
    <source>
        <dbReference type="PIRSR" id="PIRSR039102-3"/>
    </source>
</evidence>
<evidence type="ECO:0000256" key="2">
    <source>
        <dbReference type="ARBA" id="ARBA00003921"/>
    </source>
</evidence>
<comment type="cofactor">
    <cofactor evidence="1">
        <name>Mn(2+)</name>
        <dbReference type="ChEBI" id="CHEBI:29035"/>
    </cofactor>
</comment>
<keyword evidence="13 22" id="KW-0133">Cell shape</keyword>
<dbReference type="Gene3D" id="3.40.50.20">
    <property type="match status" value="1"/>
</dbReference>
<dbReference type="InterPro" id="IPR013815">
    <property type="entry name" value="ATP_grasp_subdomain_1"/>
</dbReference>